<dbReference type="AlphaFoldDB" id="A0A4C1YJA6"/>
<dbReference type="EMBL" id="BGZK01001245">
    <property type="protein sequence ID" value="GBP75353.1"/>
    <property type="molecule type" value="Genomic_DNA"/>
</dbReference>
<proteinExistence type="predicted"/>
<feature type="compositionally biased region" description="Basic and acidic residues" evidence="1">
    <location>
        <begin position="252"/>
        <end position="261"/>
    </location>
</feature>
<keyword evidence="3" id="KW-1185">Reference proteome</keyword>
<evidence type="ECO:0000313" key="2">
    <source>
        <dbReference type="EMBL" id="GBP75353.1"/>
    </source>
</evidence>
<accession>A0A4C1YJA6</accession>
<evidence type="ECO:0000256" key="1">
    <source>
        <dbReference type="SAM" id="MobiDB-lite"/>
    </source>
</evidence>
<feature type="region of interest" description="Disordered" evidence="1">
    <location>
        <begin position="246"/>
        <end position="272"/>
    </location>
</feature>
<sequence>MLKHLNRTNKLVVHHRVGEVPAFANKDATNLWDRRNRNGQKLTSPQPTEDVTKHLNCLNIRNYTSRVAGCYYFITLGYARRTFPFGHQLESKVAAAPQPACYPAPADIRERLFCSIEVARVSFFKGGSVTFNGSALDCSGFHGGPVPARAYAGFDDTRSAVTSSALMKHLSRDVVWCSDVATKAPGSLNDIGVAGESVAAHTRLSRWNRGRCGSLVVKRWHSAINSLRIRIFKRQHSLTSRRLTTNAATTRRVREPSGTDKRHLHASAPPGPRYVLRVRDNS</sequence>
<protein>
    <submittedName>
        <fullName evidence="2">Uncharacterized protein</fullName>
    </submittedName>
</protein>
<reference evidence="2 3" key="1">
    <citation type="journal article" date="2019" name="Commun. Biol.">
        <title>The bagworm genome reveals a unique fibroin gene that provides high tensile strength.</title>
        <authorList>
            <person name="Kono N."/>
            <person name="Nakamura H."/>
            <person name="Ohtoshi R."/>
            <person name="Tomita M."/>
            <person name="Numata K."/>
            <person name="Arakawa K."/>
        </authorList>
    </citation>
    <scope>NUCLEOTIDE SEQUENCE [LARGE SCALE GENOMIC DNA]</scope>
</reference>
<comment type="caution">
    <text evidence="2">The sequence shown here is derived from an EMBL/GenBank/DDBJ whole genome shotgun (WGS) entry which is preliminary data.</text>
</comment>
<name>A0A4C1YJA6_EUMVA</name>
<dbReference type="Proteomes" id="UP000299102">
    <property type="component" value="Unassembled WGS sequence"/>
</dbReference>
<evidence type="ECO:0000313" key="3">
    <source>
        <dbReference type="Proteomes" id="UP000299102"/>
    </source>
</evidence>
<organism evidence="2 3">
    <name type="scientific">Eumeta variegata</name>
    <name type="common">Bagworm moth</name>
    <name type="synonym">Eumeta japonica</name>
    <dbReference type="NCBI Taxonomy" id="151549"/>
    <lineage>
        <taxon>Eukaryota</taxon>
        <taxon>Metazoa</taxon>
        <taxon>Ecdysozoa</taxon>
        <taxon>Arthropoda</taxon>
        <taxon>Hexapoda</taxon>
        <taxon>Insecta</taxon>
        <taxon>Pterygota</taxon>
        <taxon>Neoptera</taxon>
        <taxon>Endopterygota</taxon>
        <taxon>Lepidoptera</taxon>
        <taxon>Glossata</taxon>
        <taxon>Ditrysia</taxon>
        <taxon>Tineoidea</taxon>
        <taxon>Psychidae</taxon>
        <taxon>Oiketicinae</taxon>
        <taxon>Eumeta</taxon>
    </lineage>
</organism>
<gene>
    <name evidence="2" type="ORF">EVAR_51942_1</name>
</gene>